<evidence type="ECO:0000256" key="1">
    <source>
        <dbReference type="ARBA" id="ARBA00004370"/>
    </source>
</evidence>
<dbReference type="Pfam" id="PF03799">
    <property type="entry name" value="FtsQ_DivIB_C"/>
    <property type="match status" value="1"/>
</dbReference>
<keyword evidence="13" id="KW-1185">Reference proteome</keyword>
<feature type="domain" description="POTRA" evidence="11">
    <location>
        <begin position="83"/>
        <end position="151"/>
    </location>
</feature>
<dbReference type="Gene3D" id="3.40.50.11690">
    <property type="entry name" value="Cell division protein FtsQ/DivIB"/>
    <property type="match status" value="1"/>
</dbReference>
<dbReference type="GO" id="GO:0032153">
    <property type="term" value="C:cell division site"/>
    <property type="evidence" value="ECO:0007669"/>
    <property type="project" value="UniProtKB-UniRule"/>
</dbReference>
<dbReference type="InterPro" id="IPR045335">
    <property type="entry name" value="FtsQ_C_sf"/>
</dbReference>
<evidence type="ECO:0000256" key="6">
    <source>
        <dbReference type="ARBA" id="ARBA00022989"/>
    </source>
</evidence>
<dbReference type="InterPro" id="IPR005548">
    <property type="entry name" value="Cell_div_FtsQ/DivIB_C"/>
</dbReference>
<dbReference type="GO" id="GO:0005886">
    <property type="term" value="C:plasma membrane"/>
    <property type="evidence" value="ECO:0007669"/>
    <property type="project" value="UniProtKB-SubCell"/>
</dbReference>
<comment type="function">
    <text evidence="9">Essential cell division protein.</text>
</comment>
<dbReference type="Pfam" id="PF08478">
    <property type="entry name" value="POTRA_1"/>
    <property type="match status" value="1"/>
</dbReference>
<keyword evidence="6 9" id="KW-1133">Transmembrane helix</keyword>
<evidence type="ECO:0000313" key="12">
    <source>
        <dbReference type="EMBL" id="QPQ54052.1"/>
    </source>
</evidence>
<keyword evidence="3 9" id="KW-0997">Cell inner membrane</keyword>
<dbReference type="GO" id="GO:0090529">
    <property type="term" value="P:cell septum assembly"/>
    <property type="evidence" value="ECO:0007669"/>
    <property type="project" value="InterPro"/>
</dbReference>
<dbReference type="KEGG" id="sflv:IC614_06650"/>
<gene>
    <name evidence="9" type="primary">ftsQ</name>
    <name evidence="12" type="ORF">IC614_06650</name>
</gene>
<accession>A0A7T2LLH9</accession>
<evidence type="ECO:0000256" key="10">
    <source>
        <dbReference type="SAM" id="MobiDB-lite"/>
    </source>
</evidence>
<evidence type="ECO:0000256" key="7">
    <source>
        <dbReference type="ARBA" id="ARBA00023136"/>
    </source>
</evidence>
<keyword evidence="5 9" id="KW-0812">Transmembrane</keyword>
<dbReference type="PANTHER" id="PTHR35851">
    <property type="entry name" value="CELL DIVISION PROTEIN FTSQ"/>
    <property type="match status" value="1"/>
</dbReference>
<evidence type="ECO:0000313" key="13">
    <source>
        <dbReference type="Proteomes" id="UP000594873"/>
    </source>
</evidence>
<evidence type="ECO:0000256" key="8">
    <source>
        <dbReference type="ARBA" id="ARBA00023306"/>
    </source>
</evidence>
<name>A0A7T2LLH9_9SPHN</name>
<dbReference type="EMBL" id="CP065592">
    <property type="protein sequence ID" value="QPQ54052.1"/>
    <property type="molecule type" value="Genomic_DNA"/>
</dbReference>
<reference evidence="12 13" key="1">
    <citation type="submission" date="2020-11" db="EMBL/GenBank/DDBJ databases">
        <title>Genome seq and assembly of Sphingosinicella sp.</title>
        <authorList>
            <person name="Chhetri G."/>
        </authorList>
    </citation>
    <scope>NUCLEOTIDE SEQUENCE [LARGE SCALE GENOMIC DNA]</scope>
    <source>
        <strain evidence="12 13">UDD2</strain>
    </source>
</reference>
<feature type="region of interest" description="Disordered" evidence="10">
    <location>
        <begin position="1"/>
        <end position="24"/>
    </location>
</feature>
<dbReference type="RefSeq" id="WP_200970584.1">
    <property type="nucleotide sequence ID" value="NZ_CP065592.1"/>
</dbReference>
<keyword evidence="8 9" id="KW-0131">Cell cycle</keyword>
<feature type="compositionally biased region" description="Pro residues" evidence="10">
    <location>
        <begin position="289"/>
        <end position="298"/>
    </location>
</feature>
<evidence type="ECO:0000259" key="11">
    <source>
        <dbReference type="PROSITE" id="PS51779"/>
    </source>
</evidence>
<protein>
    <recommendedName>
        <fullName evidence="9">Cell division protein FtsQ</fullName>
    </recommendedName>
</protein>
<feature type="compositionally biased region" description="Low complexity" evidence="10">
    <location>
        <begin position="299"/>
        <end position="312"/>
    </location>
</feature>
<feature type="compositionally biased region" description="Low complexity" evidence="10">
    <location>
        <begin position="1"/>
        <end position="14"/>
    </location>
</feature>
<dbReference type="InterPro" id="IPR013685">
    <property type="entry name" value="POTRA_FtsQ_type"/>
</dbReference>
<dbReference type="PROSITE" id="PS51779">
    <property type="entry name" value="POTRA"/>
    <property type="match status" value="1"/>
</dbReference>
<proteinExistence type="inferred from homology"/>
<keyword evidence="2 9" id="KW-1003">Cell membrane</keyword>
<evidence type="ECO:0000256" key="9">
    <source>
        <dbReference type="HAMAP-Rule" id="MF_00911"/>
    </source>
</evidence>
<organism evidence="12 13">
    <name type="scientific">Allosphingosinicella flava</name>
    <dbReference type="NCBI Taxonomy" id="2771430"/>
    <lineage>
        <taxon>Bacteria</taxon>
        <taxon>Pseudomonadati</taxon>
        <taxon>Pseudomonadota</taxon>
        <taxon>Alphaproteobacteria</taxon>
        <taxon>Sphingomonadales</taxon>
        <taxon>Sphingomonadaceae</taxon>
        <taxon>Allosphingosinicella</taxon>
    </lineage>
</organism>
<dbReference type="Proteomes" id="UP000594873">
    <property type="component" value="Chromosome"/>
</dbReference>
<dbReference type="HAMAP" id="MF_00911">
    <property type="entry name" value="FtsQ_subfam"/>
    <property type="match status" value="1"/>
</dbReference>
<keyword evidence="7 9" id="KW-0472">Membrane</keyword>
<feature type="region of interest" description="Disordered" evidence="10">
    <location>
        <begin position="282"/>
        <end position="312"/>
    </location>
</feature>
<dbReference type="GO" id="GO:0043093">
    <property type="term" value="P:FtsZ-dependent cytokinesis"/>
    <property type="evidence" value="ECO:0007669"/>
    <property type="project" value="UniProtKB-UniRule"/>
</dbReference>
<comment type="similarity">
    <text evidence="9">Belongs to the FtsQ/DivIB family. FtsQ subfamily.</text>
</comment>
<dbReference type="PANTHER" id="PTHR35851:SF1">
    <property type="entry name" value="CELL DIVISION PROTEIN FTSQ"/>
    <property type="match status" value="1"/>
</dbReference>
<comment type="subcellular location">
    <subcellularLocation>
        <location evidence="9">Cell inner membrane</location>
        <topology evidence="9">Single-pass type II membrane protein</topology>
    </subcellularLocation>
    <subcellularLocation>
        <location evidence="1">Membrane</location>
    </subcellularLocation>
    <text evidence="9">Localizes to the division septum.</text>
</comment>
<evidence type="ECO:0000256" key="4">
    <source>
        <dbReference type="ARBA" id="ARBA00022618"/>
    </source>
</evidence>
<feature type="compositionally biased region" description="Basic residues" evidence="10">
    <location>
        <begin position="15"/>
        <end position="24"/>
    </location>
</feature>
<feature type="transmembrane region" description="Helical" evidence="9">
    <location>
        <begin position="44"/>
        <end position="64"/>
    </location>
</feature>
<dbReference type="AlphaFoldDB" id="A0A7T2LLH9"/>
<evidence type="ECO:0000256" key="3">
    <source>
        <dbReference type="ARBA" id="ARBA00022519"/>
    </source>
</evidence>
<sequence length="312" mass="33782">MSARAAARGGSAARSRPRAKSVKTKKRASIVDTLPISTDWIKRAGYWALGGLILAIIVTLALAFRVPQTIGTEVGEAVGEAGFSVKRVEIKGLNHMQRLPVYAAALDQDSMALPLVDLGATRARMLRFGWVKEARVSRRWPDTLVVDIVERRPAAIWQHNRRLALIDDEGVVLEQVRLDAMPDLPLVIGPQANRQTATLGRLLGAAPSLKPMLESATWIGGRRWDIGFQSGETLALPEGEEAAKKALVLFARMDQQTPLLGRGLVRFDMRIPGKFVVRVSRQPGGAVPDAPPAAPQPSAPVQSPPADLTKTI</sequence>
<evidence type="ECO:0000256" key="5">
    <source>
        <dbReference type="ARBA" id="ARBA00022692"/>
    </source>
</evidence>
<dbReference type="Gene3D" id="3.10.20.310">
    <property type="entry name" value="membrane protein fhac"/>
    <property type="match status" value="1"/>
</dbReference>
<evidence type="ECO:0000256" key="2">
    <source>
        <dbReference type="ARBA" id="ARBA00022475"/>
    </source>
</evidence>
<keyword evidence="4 9" id="KW-0132">Cell division</keyword>
<dbReference type="InterPro" id="IPR026579">
    <property type="entry name" value="FtsQ"/>
</dbReference>
<dbReference type="InterPro" id="IPR034746">
    <property type="entry name" value="POTRA"/>
</dbReference>